<keyword evidence="3" id="KW-1185">Reference proteome</keyword>
<accession>A0A3S5AL70</accession>
<dbReference type="EMBL" id="CAAALY010081274">
    <property type="protein sequence ID" value="VEL26584.1"/>
    <property type="molecule type" value="Genomic_DNA"/>
</dbReference>
<evidence type="ECO:0000313" key="2">
    <source>
        <dbReference type="EMBL" id="VEL26584.1"/>
    </source>
</evidence>
<proteinExistence type="predicted"/>
<organism evidence="2 3">
    <name type="scientific">Protopolystoma xenopodis</name>
    <dbReference type="NCBI Taxonomy" id="117903"/>
    <lineage>
        <taxon>Eukaryota</taxon>
        <taxon>Metazoa</taxon>
        <taxon>Spiralia</taxon>
        <taxon>Lophotrochozoa</taxon>
        <taxon>Platyhelminthes</taxon>
        <taxon>Monogenea</taxon>
        <taxon>Polyopisthocotylea</taxon>
        <taxon>Polystomatidea</taxon>
        <taxon>Polystomatidae</taxon>
        <taxon>Protopolystoma</taxon>
    </lineage>
</organism>
<feature type="compositionally biased region" description="Polar residues" evidence="1">
    <location>
        <begin position="1"/>
        <end position="21"/>
    </location>
</feature>
<name>A0A3S5AL70_9PLAT</name>
<comment type="caution">
    <text evidence="2">The sequence shown here is derived from an EMBL/GenBank/DDBJ whole genome shotgun (WGS) entry which is preliminary data.</text>
</comment>
<gene>
    <name evidence="2" type="ORF">PXEA_LOCUS20024</name>
</gene>
<evidence type="ECO:0000313" key="3">
    <source>
        <dbReference type="Proteomes" id="UP000784294"/>
    </source>
</evidence>
<dbReference type="AlphaFoldDB" id="A0A3S5AL70"/>
<reference evidence="2" key="1">
    <citation type="submission" date="2018-11" db="EMBL/GenBank/DDBJ databases">
        <authorList>
            <consortium name="Pathogen Informatics"/>
        </authorList>
    </citation>
    <scope>NUCLEOTIDE SEQUENCE</scope>
</reference>
<feature type="region of interest" description="Disordered" evidence="1">
    <location>
        <begin position="1"/>
        <end position="43"/>
    </location>
</feature>
<evidence type="ECO:0000256" key="1">
    <source>
        <dbReference type="SAM" id="MobiDB-lite"/>
    </source>
</evidence>
<dbReference type="Proteomes" id="UP000784294">
    <property type="component" value="Unassembled WGS sequence"/>
</dbReference>
<protein>
    <submittedName>
        <fullName evidence="2">Uncharacterized protein</fullName>
    </submittedName>
</protein>
<sequence length="55" mass="5859">MGPLASTTGRAGRKPTSQDTSGPGKKRRAGHDTNTGLSVRKDESFYGVLLAQLRE</sequence>